<feature type="transmembrane region" description="Helical" evidence="4">
    <location>
        <begin position="251"/>
        <end position="268"/>
    </location>
</feature>
<dbReference type="OrthoDB" id="3170096at2"/>
<dbReference type="Gene3D" id="1.10.10.10">
    <property type="entry name" value="Winged helix-like DNA-binding domain superfamily/Winged helix DNA-binding domain"/>
    <property type="match status" value="1"/>
</dbReference>
<feature type="transmembrane region" description="Helical" evidence="4">
    <location>
        <begin position="309"/>
        <end position="327"/>
    </location>
</feature>
<protein>
    <submittedName>
        <fullName evidence="6">LuxR family transcriptional regulator</fullName>
    </submittedName>
</protein>
<feature type="transmembrane region" description="Helical" evidence="4">
    <location>
        <begin position="370"/>
        <end position="388"/>
    </location>
</feature>
<dbReference type="Pfam" id="PF00196">
    <property type="entry name" value="GerE"/>
    <property type="match status" value="1"/>
</dbReference>
<evidence type="ECO:0000256" key="2">
    <source>
        <dbReference type="ARBA" id="ARBA00023125"/>
    </source>
</evidence>
<feature type="transmembrane region" description="Helical" evidence="4">
    <location>
        <begin position="280"/>
        <end position="303"/>
    </location>
</feature>
<evidence type="ECO:0000256" key="1">
    <source>
        <dbReference type="ARBA" id="ARBA00023015"/>
    </source>
</evidence>
<feature type="transmembrane region" description="Helical" evidence="4">
    <location>
        <begin position="221"/>
        <end position="239"/>
    </location>
</feature>
<dbReference type="EMBL" id="QIBX01000008">
    <property type="protein sequence ID" value="RNL40257.1"/>
    <property type="molecule type" value="Genomic_DNA"/>
</dbReference>
<dbReference type="GO" id="GO:0003677">
    <property type="term" value="F:DNA binding"/>
    <property type="evidence" value="ECO:0007669"/>
    <property type="project" value="UniProtKB-KW"/>
</dbReference>
<keyword evidence="3" id="KW-0804">Transcription</keyword>
<proteinExistence type="predicted"/>
<keyword evidence="4" id="KW-0812">Transmembrane</keyword>
<dbReference type="PROSITE" id="PS50043">
    <property type="entry name" value="HTH_LUXR_2"/>
    <property type="match status" value="1"/>
</dbReference>
<dbReference type="InterPro" id="IPR036388">
    <property type="entry name" value="WH-like_DNA-bd_sf"/>
</dbReference>
<feature type="transmembrane region" description="Helical" evidence="4">
    <location>
        <begin position="182"/>
        <end position="200"/>
    </location>
</feature>
<comment type="caution">
    <text evidence="6">The sequence shown here is derived from an EMBL/GenBank/DDBJ whole genome shotgun (WGS) entry which is preliminary data.</text>
</comment>
<evidence type="ECO:0000313" key="7">
    <source>
        <dbReference type="Proteomes" id="UP000269591"/>
    </source>
</evidence>
<evidence type="ECO:0000259" key="5">
    <source>
        <dbReference type="PROSITE" id="PS50043"/>
    </source>
</evidence>
<evidence type="ECO:0000256" key="4">
    <source>
        <dbReference type="SAM" id="Phobius"/>
    </source>
</evidence>
<dbReference type="PRINTS" id="PR00038">
    <property type="entry name" value="HTHLUXR"/>
</dbReference>
<keyword evidence="2" id="KW-0238">DNA-binding</keyword>
<keyword evidence="4" id="KW-0472">Membrane</keyword>
<dbReference type="RefSeq" id="WP_123208807.1">
    <property type="nucleotide sequence ID" value="NZ_JBHTHO010000022.1"/>
</dbReference>
<evidence type="ECO:0000313" key="6">
    <source>
        <dbReference type="EMBL" id="RNL40257.1"/>
    </source>
</evidence>
<keyword evidence="1" id="KW-0805">Transcription regulation</keyword>
<feature type="transmembrane region" description="Helical" evidence="4">
    <location>
        <begin position="339"/>
        <end position="358"/>
    </location>
</feature>
<dbReference type="InterPro" id="IPR016032">
    <property type="entry name" value="Sig_transdc_resp-reg_C-effctor"/>
</dbReference>
<feature type="domain" description="HTH luxR-type" evidence="5">
    <location>
        <begin position="424"/>
        <end position="489"/>
    </location>
</feature>
<dbReference type="GO" id="GO:0006355">
    <property type="term" value="P:regulation of DNA-templated transcription"/>
    <property type="evidence" value="ECO:0007669"/>
    <property type="project" value="InterPro"/>
</dbReference>
<sequence length="490" mass="52659">MADTRVRDERGFILPSADIDFEGSDSPHTLHPLRFLGMGLLIAWLCCTHVDTIYLPVSRDVRVLAETGMRIGDIGTFIIMAIMARRIGPLSAHRVSASALVAITAAGTAVIGLAIVPASMGPDLIFAVSVVTAIGGAVLFCLWAEVFCQMGTTSMVVYGGGSCVAAFVVYCLVSTMMQPYSVIATSLLPVLSLACLWASFKLVPYEAPRTKEMSYPVPWKIVIIMGIAGVLSGLTGIVLGETANLGAVHRIWATACAGALMLYMALRRPSMFDMRMMTQVCLAVTVVALVFVPGVAMGFAQVVSFLMKLAYVWFTVFVIAVLANLAFRFDLPSLRLFAIARACSESGIFVGVMLREAIGRSDIVLDAPTLAGAALLGFVLVAVCVLIWRSEKAVNADWGAAGISLESGAHVQSPRERLISSCNRIAAEFGLTERETEMLMLIGQGKTRTQIEQELFLSQNTVKTHIRHLYAKLDVHSKEEACALIGVKAN</sequence>
<feature type="transmembrane region" description="Helical" evidence="4">
    <location>
        <begin position="96"/>
        <end position="118"/>
    </location>
</feature>
<feature type="transmembrane region" description="Helical" evidence="4">
    <location>
        <begin position="156"/>
        <end position="176"/>
    </location>
</feature>
<dbReference type="PANTHER" id="PTHR44688">
    <property type="entry name" value="DNA-BINDING TRANSCRIPTIONAL ACTIVATOR DEVR_DOSR"/>
    <property type="match status" value="1"/>
</dbReference>
<evidence type="ECO:0000256" key="3">
    <source>
        <dbReference type="ARBA" id="ARBA00023163"/>
    </source>
</evidence>
<dbReference type="PANTHER" id="PTHR44688:SF16">
    <property type="entry name" value="DNA-BINDING TRANSCRIPTIONAL ACTIVATOR DEVR_DOSR"/>
    <property type="match status" value="1"/>
</dbReference>
<gene>
    <name evidence="6" type="ORF">DMP06_05835</name>
</gene>
<dbReference type="Proteomes" id="UP000269591">
    <property type="component" value="Unassembled WGS sequence"/>
</dbReference>
<dbReference type="CDD" id="cd06170">
    <property type="entry name" value="LuxR_C_like"/>
    <property type="match status" value="1"/>
</dbReference>
<dbReference type="SUPFAM" id="SSF46894">
    <property type="entry name" value="C-terminal effector domain of the bipartite response regulators"/>
    <property type="match status" value="1"/>
</dbReference>
<dbReference type="AlphaFoldDB" id="A0A3N0AZG0"/>
<feature type="transmembrane region" description="Helical" evidence="4">
    <location>
        <begin position="124"/>
        <end position="144"/>
    </location>
</feature>
<organism evidence="6 7">
    <name type="scientific">Slackia equolifaciens</name>
    <dbReference type="NCBI Taxonomy" id="498718"/>
    <lineage>
        <taxon>Bacteria</taxon>
        <taxon>Bacillati</taxon>
        <taxon>Actinomycetota</taxon>
        <taxon>Coriobacteriia</taxon>
        <taxon>Eggerthellales</taxon>
        <taxon>Eggerthellaceae</taxon>
        <taxon>Slackia</taxon>
    </lineage>
</organism>
<name>A0A3N0AZG0_9ACTN</name>
<reference evidence="7" key="1">
    <citation type="submission" date="2018-05" db="EMBL/GenBank/DDBJ databases">
        <title>Genome Sequencing of selected type strains of the family Eggerthellaceae.</title>
        <authorList>
            <person name="Danylec N."/>
            <person name="Stoll D.A."/>
            <person name="Doetsch A."/>
            <person name="Huch M."/>
        </authorList>
    </citation>
    <scope>NUCLEOTIDE SEQUENCE [LARGE SCALE GENOMIC DNA]</scope>
    <source>
        <strain evidence="7">DSM 24851</strain>
    </source>
</reference>
<dbReference type="SMART" id="SM00421">
    <property type="entry name" value="HTH_LUXR"/>
    <property type="match status" value="1"/>
</dbReference>
<dbReference type="InterPro" id="IPR000792">
    <property type="entry name" value="Tscrpt_reg_LuxR_C"/>
</dbReference>
<keyword evidence="7" id="KW-1185">Reference proteome</keyword>
<keyword evidence="4" id="KW-1133">Transmembrane helix</keyword>
<accession>A0A3N0AZG0</accession>